<dbReference type="InterPro" id="IPR032789">
    <property type="entry name" value="T2SS-T3SS_pil_N"/>
</dbReference>
<organism evidence="4">
    <name type="scientific">marine sediment metagenome</name>
    <dbReference type="NCBI Taxonomy" id="412755"/>
    <lineage>
        <taxon>unclassified sequences</taxon>
        <taxon>metagenomes</taxon>
        <taxon>ecological metagenomes</taxon>
    </lineage>
</organism>
<proteinExistence type="predicted"/>
<dbReference type="EMBL" id="LAZR01000575">
    <property type="protein sequence ID" value="KKN63888.1"/>
    <property type="molecule type" value="Genomic_DNA"/>
</dbReference>
<dbReference type="PRINTS" id="PR00811">
    <property type="entry name" value="BCTERIALGSPD"/>
</dbReference>
<feature type="region of interest" description="Disordered" evidence="1">
    <location>
        <begin position="231"/>
        <end position="250"/>
    </location>
</feature>
<feature type="domain" description="Pilus formation protein N-terminal" evidence="3">
    <location>
        <begin position="60"/>
        <end position="125"/>
    </location>
</feature>
<evidence type="ECO:0000313" key="4">
    <source>
        <dbReference type="EMBL" id="KKN63888.1"/>
    </source>
</evidence>
<evidence type="ECO:0000259" key="2">
    <source>
        <dbReference type="Pfam" id="PF00263"/>
    </source>
</evidence>
<protein>
    <submittedName>
        <fullName evidence="4">Uncharacterized protein</fullName>
    </submittedName>
</protein>
<dbReference type="PANTHER" id="PTHR30332:SF17">
    <property type="entry name" value="TYPE IV PILIATION SYSTEM PROTEIN DR_0774-RELATED"/>
    <property type="match status" value="1"/>
</dbReference>
<comment type="caution">
    <text evidence="4">The sequence shown here is derived from an EMBL/GenBank/DDBJ whole genome shotgun (WGS) entry which is preliminary data.</text>
</comment>
<evidence type="ECO:0000256" key="1">
    <source>
        <dbReference type="SAM" id="MobiDB-lite"/>
    </source>
</evidence>
<dbReference type="GO" id="GO:0015627">
    <property type="term" value="C:type II protein secretion system complex"/>
    <property type="evidence" value="ECO:0007669"/>
    <property type="project" value="TreeGrafter"/>
</dbReference>
<gene>
    <name evidence="4" type="ORF">LCGC14_0497110</name>
</gene>
<name>A0A0F9VDM5_9ZZZZ</name>
<dbReference type="InterPro" id="IPR001775">
    <property type="entry name" value="GspD/PilQ"/>
</dbReference>
<dbReference type="AlphaFoldDB" id="A0A0F9VDM5"/>
<sequence length="505" mass="53716">MDVLHPWKQAVGLAIGVRAFAAMPQLLRIALTTLACLAVLPAAAQQRMLAIGNGGVSNVVVRQSSTVTITTNRPFANLVVGDVKIADVVPLSDRSFYIQGRSNGITNISIYDDGDRLLGVVDTRVSMDFANVHSAIRAAVPSATVKVTNFNDRIHLSGTVKSAPDAVKVMDVAQQFSSEPVINALAVTDAQQVALEVRVLEARRSAGRDLGVNFRVSGGTSLGVIGSRVRLNADPDTGQPKSYLDDNAGRNSQGTPFGSLVAQVLESAGVRVDMIINALEKKGLARRLAQPNLTTMSGEKASFHAGGEVPIQAAVVGANGSSSTQTEYRPYGVRLEFLPTVLDSGLINLRVMTEVSEIDPAVVVNGNPGFTSRKAQTVIELRDGQSFAMAGLLQTVNAKTIEQLPWIGQVPILGALFRSTSFQKQETDLVVVVTPRLVQPASPGEQLYSPLDQTRSPDDVELFALGLLEVDKDMLRSVKEGQGISGPYGHIIDIETDNGNAHAQP</sequence>
<dbReference type="GO" id="GO:0009306">
    <property type="term" value="P:protein secretion"/>
    <property type="evidence" value="ECO:0007669"/>
    <property type="project" value="InterPro"/>
</dbReference>
<accession>A0A0F9VDM5</accession>
<evidence type="ECO:0000259" key="3">
    <source>
        <dbReference type="Pfam" id="PF13629"/>
    </source>
</evidence>
<dbReference type="InterPro" id="IPR004846">
    <property type="entry name" value="T2SS/T3SS_dom"/>
</dbReference>
<reference evidence="4" key="1">
    <citation type="journal article" date="2015" name="Nature">
        <title>Complex archaea that bridge the gap between prokaryotes and eukaryotes.</title>
        <authorList>
            <person name="Spang A."/>
            <person name="Saw J.H."/>
            <person name="Jorgensen S.L."/>
            <person name="Zaremba-Niedzwiedzka K."/>
            <person name="Martijn J."/>
            <person name="Lind A.E."/>
            <person name="van Eijk R."/>
            <person name="Schleper C."/>
            <person name="Guy L."/>
            <person name="Ettema T.J."/>
        </authorList>
    </citation>
    <scope>NUCLEOTIDE SEQUENCE</scope>
</reference>
<dbReference type="PANTHER" id="PTHR30332">
    <property type="entry name" value="PROBABLE GENERAL SECRETION PATHWAY PROTEIN D"/>
    <property type="match status" value="1"/>
</dbReference>
<dbReference type="Pfam" id="PF13629">
    <property type="entry name" value="T2SS-T3SS_pil_N"/>
    <property type="match status" value="1"/>
</dbReference>
<dbReference type="Pfam" id="PF00263">
    <property type="entry name" value="Secretin"/>
    <property type="match status" value="1"/>
</dbReference>
<feature type="domain" description="Type II/III secretion system secretin-like" evidence="2">
    <location>
        <begin position="278"/>
        <end position="438"/>
    </location>
</feature>
<dbReference type="InterPro" id="IPR050810">
    <property type="entry name" value="Bact_Secretion_Sys_Channel"/>
</dbReference>